<evidence type="ECO:0000259" key="10">
    <source>
        <dbReference type="PROSITE" id="PS50928"/>
    </source>
</evidence>
<dbReference type="CDD" id="cd06261">
    <property type="entry name" value="TM_PBP2"/>
    <property type="match status" value="1"/>
</dbReference>
<keyword evidence="7 9" id="KW-1133">Transmembrane helix</keyword>
<dbReference type="RefSeq" id="WP_092667246.1">
    <property type="nucleotide sequence ID" value="NZ_LT629734.1"/>
</dbReference>
<keyword evidence="5 9" id="KW-0812">Transmembrane</keyword>
<dbReference type="PANTHER" id="PTHR30614">
    <property type="entry name" value="MEMBRANE COMPONENT OF AMINO ACID ABC TRANSPORTER"/>
    <property type="match status" value="1"/>
</dbReference>
<keyword evidence="8 9" id="KW-0472">Membrane</keyword>
<feature type="transmembrane region" description="Helical" evidence="9">
    <location>
        <begin position="144"/>
        <end position="170"/>
    </location>
</feature>
<evidence type="ECO:0000256" key="2">
    <source>
        <dbReference type="ARBA" id="ARBA00010072"/>
    </source>
</evidence>
<accession>A0A1H1SL93</accession>
<comment type="similarity">
    <text evidence="2">Belongs to the binding-protein-dependent transport system permease family. HisMQ subfamily.</text>
</comment>
<dbReference type="PROSITE" id="PS50928">
    <property type="entry name" value="ABC_TM1"/>
    <property type="match status" value="1"/>
</dbReference>
<dbReference type="GO" id="GO:0043190">
    <property type="term" value="C:ATP-binding cassette (ABC) transporter complex"/>
    <property type="evidence" value="ECO:0007669"/>
    <property type="project" value="InterPro"/>
</dbReference>
<proteinExistence type="inferred from homology"/>
<evidence type="ECO:0000256" key="9">
    <source>
        <dbReference type="RuleBase" id="RU363032"/>
    </source>
</evidence>
<dbReference type="SUPFAM" id="SSF161098">
    <property type="entry name" value="MetI-like"/>
    <property type="match status" value="1"/>
</dbReference>
<feature type="transmembrane region" description="Helical" evidence="9">
    <location>
        <begin position="49"/>
        <end position="73"/>
    </location>
</feature>
<evidence type="ECO:0000256" key="6">
    <source>
        <dbReference type="ARBA" id="ARBA00022970"/>
    </source>
</evidence>
<keyword evidence="3 9" id="KW-0813">Transport</keyword>
<dbReference type="GO" id="GO:0006865">
    <property type="term" value="P:amino acid transport"/>
    <property type="evidence" value="ECO:0007669"/>
    <property type="project" value="UniProtKB-KW"/>
</dbReference>
<dbReference type="Pfam" id="PF00528">
    <property type="entry name" value="BPD_transp_1"/>
    <property type="match status" value="1"/>
</dbReference>
<evidence type="ECO:0000256" key="8">
    <source>
        <dbReference type="ARBA" id="ARBA00023136"/>
    </source>
</evidence>
<protein>
    <submittedName>
        <fullName evidence="11">Amino acid ABC transporter membrane protein 1, PAAT family</fullName>
    </submittedName>
</protein>
<dbReference type="InterPro" id="IPR035906">
    <property type="entry name" value="MetI-like_sf"/>
</dbReference>
<keyword evidence="12" id="KW-1185">Reference proteome</keyword>
<evidence type="ECO:0000313" key="12">
    <source>
        <dbReference type="Proteomes" id="UP000199649"/>
    </source>
</evidence>
<evidence type="ECO:0000256" key="3">
    <source>
        <dbReference type="ARBA" id="ARBA00022448"/>
    </source>
</evidence>
<dbReference type="Proteomes" id="UP000199649">
    <property type="component" value="Chromosome I"/>
</dbReference>
<reference evidence="12" key="1">
    <citation type="submission" date="2016-10" db="EMBL/GenBank/DDBJ databases">
        <authorList>
            <person name="Varghese N."/>
            <person name="Submissions S."/>
        </authorList>
    </citation>
    <scope>NUCLEOTIDE SEQUENCE [LARGE SCALE GENOMIC DNA]</scope>
    <source>
        <strain evidence="12">DSM 22965</strain>
    </source>
</reference>
<dbReference type="InterPro" id="IPR000515">
    <property type="entry name" value="MetI-like"/>
</dbReference>
<feature type="transmembrane region" description="Helical" evidence="9">
    <location>
        <begin position="12"/>
        <end position="37"/>
    </location>
</feature>
<dbReference type="Gene3D" id="1.10.3720.10">
    <property type="entry name" value="MetI-like"/>
    <property type="match status" value="1"/>
</dbReference>
<evidence type="ECO:0000256" key="7">
    <source>
        <dbReference type="ARBA" id="ARBA00022989"/>
    </source>
</evidence>
<dbReference type="InterPro" id="IPR043429">
    <property type="entry name" value="ArtM/GltK/GlnP/TcyL/YhdX-like"/>
</dbReference>
<keyword evidence="6" id="KW-0029">Amino-acid transport</keyword>
<dbReference type="PANTHER" id="PTHR30614:SF37">
    <property type="entry name" value="AMINO-ACID ABC TRANSPORTER PERMEASE PROTEIN YHDX-RELATED"/>
    <property type="match status" value="1"/>
</dbReference>
<dbReference type="AlphaFoldDB" id="A0A1H1SL93"/>
<feature type="transmembrane region" description="Helical" evidence="9">
    <location>
        <begin position="79"/>
        <end position="100"/>
    </location>
</feature>
<evidence type="ECO:0000256" key="5">
    <source>
        <dbReference type="ARBA" id="ARBA00022692"/>
    </source>
</evidence>
<dbReference type="NCBIfam" id="TIGR01726">
    <property type="entry name" value="HEQRo_perm_3TM"/>
    <property type="match status" value="1"/>
</dbReference>
<name>A0A1H1SL93_9MICO</name>
<dbReference type="GO" id="GO:0022857">
    <property type="term" value="F:transmembrane transporter activity"/>
    <property type="evidence" value="ECO:0007669"/>
    <property type="project" value="InterPro"/>
</dbReference>
<feature type="transmembrane region" description="Helical" evidence="9">
    <location>
        <begin position="121"/>
        <end position="138"/>
    </location>
</feature>
<feature type="transmembrane region" description="Helical" evidence="9">
    <location>
        <begin position="182"/>
        <end position="204"/>
    </location>
</feature>
<dbReference type="STRING" id="684552.SAMN04489719_2434"/>
<feature type="domain" description="ABC transmembrane type-1" evidence="10">
    <location>
        <begin position="15"/>
        <end position="204"/>
    </location>
</feature>
<gene>
    <name evidence="11" type="ORF">SAMN04489719_2434</name>
</gene>
<evidence type="ECO:0000256" key="1">
    <source>
        <dbReference type="ARBA" id="ARBA00004651"/>
    </source>
</evidence>
<evidence type="ECO:0000313" key="11">
    <source>
        <dbReference type="EMBL" id="SDS48784.1"/>
    </source>
</evidence>
<comment type="subcellular location">
    <subcellularLocation>
        <location evidence="1 9">Cell membrane</location>
        <topology evidence="1 9">Multi-pass membrane protein</topology>
    </subcellularLocation>
</comment>
<sequence length="215" mass="23193">MEALFENGPLWVQGMLATLLLTGATTLFGLPIGILLAGMRVSPVAALRVVATVWTEVARNTPLTLVFFFTAFVLPKLGIILDFQVGAIIALTYYTSAFFAEAVRSGINSVPMGQAEASRSIGLGFGQTMALVVLPQAFRSVLPPLINVIIALVKNTSVAMGFFVFVLVSVAYRLSNSYGDQALQIFIGIALSYLIITVPLGQLVDHLERKWSVQR</sequence>
<dbReference type="EMBL" id="LT629734">
    <property type="protein sequence ID" value="SDS48784.1"/>
    <property type="molecule type" value="Genomic_DNA"/>
</dbReference>
<dbReference type="OrthoDB" id="3181282at2"/>
<keyword evidence="4" id="KW-1003">Cell membrane</keyword>
<dbReference type="InterPro" id="IPR010065">
    <property type="entry name" value="AA_ABC_transptr_permease_3TM"/>
</dbReference>
<organism evidence="11 12">
    <name type="scientific">Agrococcus carbonis</name>
    <dbReference type="NCBI Taxonomy" id="684552"/>
    <lineage>
        <taxon>Bacteria</taxon>
        <taxon>Bacillati</taxon>
        <taxon>Actinomycetota</taxon>
        <taxon>Actinomycetes</taxon>
        <taxon>Micrococcales</taxon>
        <taxon>Microbacteriaceae</taxon>
        <taxon>Agrococcus</taxon>
    </lineage>
</organism>
<evidence type="ECO:0000256" key="4">
    <source>
        <dbReference type="ARBA" id="ARBA00022475"/>
    </source>
</evidence>